<dbReference type="Pfam" id="PF12328">
    <property type="entry name" value="Rpp20"/>
    <property type="match status" value="1"/>
</dbReference>
<evidence type="ECO:0000313" key="6">
    <source>
        <dbReference type="Proteomes" id="UP000799778"/>
    </source>
</evidence>
<dbReference type="GO" id="GO:0000294">
    <property type="term" value="P:nuclear-transcribed mRNA catabolic process, RNase MRP-dependent"/>
    <property type="evidence" value="ECO:0007669"/>
    <property type="project" value="TreeGrafter"/>
</dbReference>
<evidence type="ECO:0000256" key="3">
    <source>
        <dbReference type="ARBA" id="ARBA00023242"/>
    </source>
</evidence>
<dbReference type="Gene3D" id="3.30.110.20">
    <property type="entry name" value="Alba-like domain"/>
    <property type="match status" value="1"/>
</dbReference>
<evidence type="ECO:0000256" key="1">
    <source>
        <dbReference type="ARBA" id="ARBA00004123"/>
    </source>
</evidence>
<dbReference type="OrthoDB" id="5416589at2759"/>
<dbReference type="PANTHER" id="PTHR28256:SF1">
    <property type="entry name" value="RIBONUCLEASES P_MRP PROTEIN SUBUNIT POP7"/>
    <property type="match status" value="1"/>
</dbReference>
<sequence length="286" mass="30587">MPPPRELPHKGKKRARDGTQKPSKTAGSLQPQCAQPTDSSVSQSKKPQSKQSQSESSKPLPTSTNQPSNASQRRQKRPRLPNNTEITKRPLLRPAIPSPFASAASPKIVYLKPTSPFVPATKRVRALLSEIEKRHRQSLAAQKTKGLGARDALAANGRLDHKAVERAIAEGSESRGGGGKRGIGEEEVFVKASGKAIPRALAVGNWFQRERDCVVRVEIGSVSAIDDIEVIPTVKDATVGEAMDVDGEVSAKGGGSTAQVADDDDEVPETRIRTLSTVTVAISLRS</sequence>
<dbReference type="GO" id="GO:0000172">
    <property type="term" value="C:ribonuclease MRP complex"/>
    <property type="evidence" value="ECO:0007669"/>
    <property type="project" value="InterPro"/>
</dbReference>
<dbReference type="GO" id="GO:0001682">
    <property type="term" value="P:tRNA 5'-leader removal"/>
    <property type="evidence" value="ECO:0007669"/>
    <property type="project" value="InterPro"/>
</dbReference>
<feature type="compositionally biased region" description="Polar residues" evidence="4">
    <location>
        <begin position="59"/>
        <end position="72"/>
    </location>
</feature>
<feature type="region of interest" description="Disordered" evidence="4">
    <location>
        <begin position="247"/>
        <end position="267"/>
    </location>
</feature>
<keyword evidence="2" id="KW-0819">tRNA processing</keyword>
<dbReference type="Proteomes" id="UP000799778">
    <property type="component" value="Unassembled WGS sequence"/>
</dbReference>
<feature type="compositionally biased region" description="Low complexity" evidence="4">
    <location>
        <begin position="39"/>
        <end position="58"/>
    </location>
</feature>
<dbReference type="GO" id="GO:0004526">
    <property type="term" value="F:ribonuclease P activity"/>
    <property type="evidence" value="ECO:0007669"/>
    <property type="project" value="TreeGrafter"/>
</dbReference>
<dbReference type="InterPro" id="IPR036882">
    <property type="entry name" value="Alba-like_dom_sf"/>
</dbReference>
<protein>
    <submittedName>
        <fullName evidence="5">Uncharacterized protein</fullName>
    </submittedName>
</protein>
<evidence type="ECO:0000313" key="5">
    <source>
        <dbReference type="EMBL" id="KAF2022302.1"/>
    </source>
</evidence>
<dbReference type="PANTHER" id="PTHR28256">
    <property type="entry name" value="RIBONUCLEASES P/MRP PROTEIN SUBUNIT POP7"/>
    <property type="match status" value="1"/>
</dbReference>
<comment type="subcellular location">
    <subcellularLocation>
        <location evidence="1">Nucleus</location>
    </subcellularLocation>
</comment>
<evidence type="ECO:0000256" key="2">
    <source>
        <dbReference type="ARBA" id="ARBA00022694"/>
    </source>
</evidence>
<dbReference type="GO" id="GO:0000171">
    <property type="term" value="F:ribonuclease MRP activity"/>
    <property type="evidence" value="ECO:0007669"/>
    <property type="project" value="TreeGrafter"/>
</dbReference>
<dbReference type="EMBL" id="ML978066">
    <property type="protein sequence ID" value="KAF2022302.1"/>
    <property type="molecule type" value="Genomic_DNA"/>
</dbReference>
<dbReference type="GO" id="GO:0005655">
    <property type="term" value="C:nucleolar ribonuclease P complex"/>
    <property type="evidence" value="ECO:0007669"/>
    <property type="project" value="InterPro"/>
</dbReference>
<dbReference type="GeneID" id="54290954"/>
<dbReference type="RefSeq" id="XP_033390641.1">
    <property type="nucleotide sequence ID" value="XM_033533557.1"/>
</dbReference>
<dbReference type="GO" id="GO:0034965">
    <property type="term" value="P:intronic box C/D snoRNA processing"/>
    <property type="evidence" value="ECO:0007669"/>
    <property type="project" value="TreeGrafter"/>
</dbReference>
<reference evidence="5" key="1">
    <citation type="journal article" date="2020" name="Stud. Mycol.">
        <title>101 Dothideomycetes genomes: a test case for predicting lifestyles and emergence of pathogens.</title>
        <authorList>
            <person name="Haridas S."/>
            <person name="Albert R."/>
            <person name="Binder M."/>
            <person name="Bloem J."/>
            <person name="Labutti K."/>
            <person name="Salamov A."/>
            <person name="Andreopoulos B."/>
            <person name="Baker S."/>
            <person name="Barry K."/>
            <person name="Bills G."/>
            <person name="Bluhm B."/>
            <person name="Cannon C."/>
            <person name="Castanera R."/>
            <person name="Culley D."/>
            <person name="Daum C."/>
            <person name="Ezra D."/>
            <person name="Gonzalez J."/>
            <person name="Henrissat B."/>
            <person name="Kuo A."/>
            <person name="Liang C."/>
            <person name="Lipzen A."/>
            <person name="Lutzoni F."/>
            <person name="Magnuson J."/>
            <person name="Mondo S."/>
            <person name="Nolan M."/>
            <person name="Ohm R."/>
            <person name="Pangilinan J."/>
            <person name="Park H.-J."/>
            <person name="Ramirez L."/>
            <person name="Alfaro M."/>
            <person name="Sun H."/>
            <person name="Tritt A."/>
            <person name="Yoshinaga Y."/>
            <person name="Zwiers L.-H."/>
            <person name="Turgeon B."/>
            <person name="Goodwin S."/>
            <person name="Spatafora J."/>
            <person name="Crous P."/>
            <person name="Grigoriev I."/>
        </authorList>
    </citation>
    <scope>NUCLEOTIDE SEQUENCE</scope>
    <source>
        <strain evidence="5">CBS 175.79</strain>
    </source>
</reference>
<dbReference type="InterPro" id="IPR014612">
    <property type="entry name" value="Pop7/Rpp20"/>
</dbReference>
<evidence type="ECO:0000256" key="4">
    <source>
        <dbReference type="SAM" id="MobiDB-lite"/>
    </source>
</evidence>
<dbReference type="GO" id="GO:0003723">
    <property type="term" value="F:RNA binding"/>
    <property type="evidence" value="ECO:0007669"/>
    <property type="project" value="TreeGrafter"/>
</dbReference>
<accession>A0A6A5Y9P2</accession>
<dbReference type="GO" id="GO:0006364">
    <property type="term" value="P:rRNA processing"/>
    <property type="evidence" value="ECO:0007669"/>
    <property type="project" value="TreeGrafter"/>
</dbReference>
<dbReference type="InterPro" id="IPR020241">
    <property type="entry name" value="RNase_P/MRP_Pop7_fungi"/>
</dbReference>
<feature type="region of interest" description="Disordered" evidence="4">
    <location>
        <begin position="1"/>
        <end position="98"/>
    </location>
</feature>
<keyword evidence="6" id="KW-1185">Reference proteome</keyword>
<name>A0A6A5Y9P2_9PLEO</name>
<proteinExistence type="predicted"/>
<feature type="compositionally biased region" description="Polar residues" evidence="4">
    <location>
        <begin position="20"/>
        <end position="38"/>
    </location>
</feature>
<gene>
    <name evidence="5" type="ORF">BU24DRAFT_488541</name>
</gene>
<organism evidence="5 6">
    <name type="scientific">Aaosphaeria arxii CBS 175.79</name>
    <dbReference type="NCBI Taxonomy" id="1450172"/>
    <lineage>
        <taxon>Eukaryota</taxon>
        <taxon>Fungi</taxon>
        <taxon>Dikarya</taxon>
        <taxon>Ascomycota</taxon>
        <taxon>Pezizomycotina</taxon>
        <taxon>Dothideomycetes</taxon>
        <taxon>Pleosporomycetidae</taxon>
        <taxon>Pleosporales</taxon>
        <taxon>Pleosporales incertae sedis</taxon>
        <taxon>Aaosphaeria</taxon>
    </lineage>
</organism>
<keyword evidence="3" id="KW-0539">Nucleus</keyword>
<dbReference type="AlphaFoldDB" id="A0A6A5Y9P2"/>